<dbReference type="AlphaFoldDB" id="A0AAJ0FBB4"/>
<reference evidence="8" key="1">
    <citation type="submission" date="2023-06" db="EMBL/GenBank/DDBJ databases">
        <title>Genome-scale phylogeny and comparative genomics of the fungal order Sordariales.</title>
        <authorList>
            <consortium name="Lawrence Berkeley National Laboratory"/>
            <person name="Hensen N."/>
            <person name="Bonometti L."/>
            <person name="Westerberg I."/>
            <person name="Brannstrom I.O."/>
            <person name="Guillou S."/>
            <person name="Cros-Aarteil S."/>
            <person name="Calhoun S."/>
            <person name="Haridas S."/>
            <person name="Kuo A."/>
            <person name="Mondo S."/>
            <person name="Pangilinan J."/>
            <person name="Riley R."/>
            <person name="Labutti K."/>
            <person name="Andreopoulos B."/>
            <person name="Lipzen A."/>
            <person name="Chen C."/>
            <person name="Yanf M."/>
            <person name="Daum C."/>
            <person name="Ng V."/>
            <person name="Clum A."/>
            <person name="Steindorff A."/>
            <person name="Ohm R."/>
            <person name="Martin F."/>
            <person name="Silar P."/>
            <person name="Natvig D."/>
            <person name="Lalanne C."/>
            <person name="Gautier V."/>
            <person name="Ament-Velasquez S.L."/>
            <person name="Kruys A."/>
            <person name="Hutchinson M.I."/>
            <person name="Powell A.J."/>
            <person name="Barry K."/>
            <person name="Miller A.N."/>
            <person name="Grigoriev I.V."/>
            <person name="Debuchy R."/>
            <person name="Gladieux P."/>
            <person name="Thoren M.H."/>
            <person name="Johannesson H."/>
        </authorList>
    </citation>
    <scope>NUCLEOTIDE SEQUENCE</scope>
    <source>
        <strain evidence="8">PSN4</strain>
    </source>
</reference>
<evidence type="ECO:0000259" key="7">
    <source>
        <dbReference type="PROSITE" id="PS50053"/>
    </source>
</evidence>
<evidence type="ECO:0000313" key="9">
    <source>
        <dbReference type="Proteomes" id="UP001239445"/>
    </source>
</evidence>
<keyword evidence="3 6" id="KW-1133">Transmembrane helix</keyword>
<dbReference type="SUPFAM" id="SSF144083">
    <property type="entry name" value="Magnesium transport protein CorA, transmembrane region"/>
    <property type="match status" value="1"/>
</dbReference>
<protein>
    <recommendedName>
        <fullName evidence="7">Ubiquitin-like domain-containing protein</fullName>
    </recommendedName>
</protein>
<keyword evidence="2 6" id="KW-0812">Transmembrane</keyword>
<evidence type="ECO:0000256" key="2">
    <source>
        <dbReference type="ARBA" id="ARBA00022692"/>
    </source>
</evidence>
<gene>
    <name evidence="8" type="ORF">QBC47DRAFT_412517</name>
</gene>
<dbReference type="PROSITE" id="PS50053">
    <property type="entry name" value="UBIQUITIN_2"/>
    <property type="match status" value="1"/>
</dbReference>
<feature type="transmembrane region" description="Helical" evidence="6">
    <location>
        <begin position="771"/>
        <end position="790"/>
    </location>
</feature>
<proteinExistence type="predicted"/>
<evidence type="ECO:0000256" key="3">
    <source>
        <dbReference type="ARBA" id="ARBA00022989"/>
    </source>
</evidence>
<feature type="region of interest" description="Disordered" evidence="5">
    <location>
        <begin position="407"/>
        <end position="431"/>
    </location>
</feature>
<dbReference type="InterPro" id="IPR050829">
    <property type="entry name" value="CorA_MIT"/>
</dbReference>
<keyword evidence="9" id="KW-1185">Reference proteome</keyword>
<organism evidence="8 9">
    <name type="scientific">Echria macrotheca</name>
    <dbReference type="NCBI Taxonomy" id="438768"/>
    <lineage>
        <taxon>Eukaryota</taxon>
        <taxon>Fungi</taxon>
        <taxon>Dikarya</taxon>
        <taxon>Ascomycota</taxon>
        <taxon>Pezizomycotina</taxon>
        <taxon>Sordariomycetes</taxon>
        <taxon>Sordariomycetidae</taxon>
        <taxon>Sordariales</taxon>
        <taxon>Schizotheciaceae</taxon>
        <taxon>Echria</taxon>
    </lineage>
</organism>
<dbReference type="SUPFAM" id="SSF54236">
    <property type="entry name" value="Ubiquitin-like"/>
    <property type="match status" value="1"/>
</dbReference>
<feature type="region of interest" description="Disordered" evidence="5">
    <location>
        <begin position="618"/>
        <end position="656"/>
    </location>
</feature>
<evidence type="ECO:0000256" key="1">
    <source>
        <dbReference type="ARBA" id="ARBA00004141"/>
    </source>
</evidence>
<dbReference type="Pfam" id="PF01544">
    <property type="entry name" value="CorA"/>
    <property type="match status" value="1"/>
</dbReference>
<comment type="subcellular location">
    <subcellularLocation>
        <location evidence="1">Membrane</location>
        <topology evidence="1">Multi-pass membrane protein</topology>
    </subcellularLocation>
</comment>
<dbReference type="InterPro" id="IPR029071">
    <property type="entry name" value="Ubiquitin-like_domsf"/>
</dbReference>
<dbReference type="GO" id="GO:0016020">
    <property type="term" value="C:membrane"/>
    <property type="evidence" value="ECO:0007669"/>
    <property type="project" value="UniProtKB-SubCell"/>
</dbReference>
<dbReference type="PANTHER" id="PTHR47685:SF1">
    <property type="entry name" value="MAGNESIUM TRANSPORT PROTEIN CORA"/>
    <property type="match status" value="1"/>
</dbReference>
<feature type="transmembrane region" description="Helical" evidence="6">
    <location>
        <begin position="731"/>
        <end position="751"/>
    </location>
</feature>
<keyword evidence="4 6" id="KW-0472">Membrane</keyword>
<dbReference type="InterPro" id="IPR002523">
    <property type="entry name" value="MgTranspt_CorA/ZnTranspt_ZntB"/>
</dbReference>
<dbReference type="InterPro" id="IPR045863">
    <property type="entry name" value="CorA_TM1_TM2"/>
</dbReference>
<evidence type="ECO:0000256" key="5">
    <source>
        <dbReference type="SAM" id="MobiDB-lite"/>
    </source>
</evidence>
<dbReference type="Gene3D" id="3.10.20.90">
    <property type="entry name" value="Phosphatidylinositol 3-kinase Catalytic Subunit, Chain A, domain 1"/>
    <property type="match status" value="1"/>
</dbReference>
<dbReference type="EMBL" id="MU839831">
    <property type="protein sequence ID" value="KAK1757198.1"/>
    <property type="molecule type" value="Genomic_DNA"/>
</dbReference>
<evidence type="ECO:0000256" key="4">
    <source>
        <dbReference type="ARBA" id="ARBA00023136"/>
    </source>
</evidence>
<evidence type="ECO:0000256" key="6">
    <source>
        <dbReference type="SAM" id="Phobius"/>
    </source>
</evidence>
<evidence type="ECO:0000313" key="8">
    <source>
        <dbReference type="EMBL" id="KAK1757198.1"/>
    </source>
</evidence>
<dbReference type="GO" id="GO:0046873">
    <property type="term" value="F:metal ion transmembrane transporter activity"/>
    <property type="evidence" value="ECO:0007669"/>
    <property type="project" value="InterPro"/>
</dbReference>
<dbReference type="Proteomes" id="UP001239445">
    <property type="component" value="Unassembled WGS sequence"/>
</dbReference>
<name>A0AAJ0FBB4_9PEZI</name>
<accession>A0AAJ0FBB4</accession>
<feature type="compositionally biased region" description="Polar residues" evidence="5">
    <location>
        <begin position="639"/>
        <end position="651"/>
    </location>
</feature>
<dbReference type="InterPro" id="IPR000626">
    <property type="entry name" value="Ubiquitin-like_dom"/>
</dbReference>
<dbReference type="PANTHER" id="PTHR47685">
    <property type="entry name" value="MAGNESIUM TRANSPORT PROTEIN CORA"/>
    <property type="match status" value="1"/>
</dbReference>
<comment type="caution">
    <text evidence="8">The sequence shown here is derived from an EMBL/GenBank/DDBJ whole genome shotgun (WGS) entry which is preliminary data.</text>
</comment>
<feature type="domain" description="Ubiquitin-like" evidence="7">
    <location>
        <begin position="1"/>
        <end position="50"/>
    </location>
</feature>
<dbReference type="Gene3D" id="1.20.58.340">
    <property type="entry name" value="Magnesium transport protein CorA, transmembrane region"/>
    <property type="match status" value="1"/>
</dbReference>
<sequence>MSLIEERLNRPSDTFYLQFAGKKLEEDRDLSAYTIQRESVIWMVNRRASARGAYNLGWSTDERLQAGGLRMMGRVFQRQQTRGRAKDVPTTGPRDPRKRLKEVCDASAEALIIEFYQYENTTYKPACFPSMQTIISRGVEFSIPTDRGAPQFRWIHLPANNPAWAEIVLADLLGLRDAENEMHRLKTLIPPNDRKSIAEHELEGLEAGVQAKRESLALLLQPVSGASRHPVKEELPGLIRFVRPSYSRVSSQKESVDPFFTPREDERVNSYLFMPFIEQETSNSHEERKEVLNEMANPGAKENPPSPSNSKWTRLSHKAQLLLAYGFDGSQIHERRTLDQAFYYTMPTAKVWERDTTQVVSRFSTLPREKARLLMVDQLWMWVIQTPRKRIDGSQYNIKTIVTAFPAEGKDPNTGDGKATGQPAAAPTGSRDKKEAFEIINIAKMIPDVRGRILSALYGNYSQPVVTPADLICLIIDKCAGIFHPTPQEALYSESNYLEPFVVGIGKCASMQTELAEKLSLHSRALQKHLEDKNRHLHRSFAELLSGNGETRNLGDLDAKIDQEIHILSDITEETDGLEKIKDIMDELNSISYFFAQQIGVVQTMAEDASLQHRMHGRFGTGSVVPQTAESPKGDTGTEPDTTSRSASSSKMKPADHIIEDSFQDMEMRYTQLMKTLTRRREEIGHLKSEALRVYKDFCDILDLKQKQATVSQALSARQESKEAEKQGQTLLLFTIITIIFLPLSFIAAIFSMNATEITGDNVNRPISQIFSIMIPSTAGVLIISLLLAYTSSLKYSAAAILRLARLAWPSSHRGASARIRPARAIRLGAFSPTDGLGEDRGSPAIVSRRSTVTSEDVYVLA</sequence>